<organism evidence="3 4">
    <name type="scientific">Aspergillus keveii</name>
    <dbReference type="NCBI Taxonomy" id="714993"/>
    <lineage>
        <taxon>Eukaryota</taxon>
        <taxon>Fungi</taxon>
        <taxon>Dikarya</taxon>
        <taxon>Ascomycota</taxon>
        <taxon>Pezizomycotina</taxon>
        <taxon>Eurotiomycetes</taxon>
        <taxon>Eurotiomycetidae</taxon>
        <taxon>Eurotiales</taxon>
        <taxon>Aspergillaceae</taxon>
        <taxon>Aspergillus</taxon>
        <taxon>Aspergillus subgen. Nidulantes</taxon>
    </lineage>
</organism>
<protein>
    <submittedName>
        <fullName evidence="3">Uncharacterized protein</fullName>
    </submittedName>
</protein>
<evidence type="ECO:0000256" key="1">
    <source>
        <dbReference type="SAM" id="MobiDB-lite"/>
    </source>
</evidence>
<keyword evidence="2" id="KW-0472">Membrane</keyword>
<comment type="caution">
    <text evidence="3">The sequence shown here is derived from an EMBL/GenBank/DDBJ whole genome shotgun (WGS) entry which is preliminary data.</text>
</comment>
<keyword evidence="2" id="KW-0812">Transmembrane</keyword>
<dbReference type="EMBL" id="JBFTWV010000017">
    <property type="protein sequence ID" value="KAL2797796.1"/>
    <property type="molecule type" value="Genomic_DNA"/>
</dbReference>
<sequence>MAALNADAPSEGKPKQTHSPLPPLCTSLPPVAEAETEIETMTITLVQEKAIDSIITSSEPHTQHNRAHPTIEDYDPHIGAKPCSPFYRHATPSSKLSRLTSQRKRSRSVGMVTSPIDDLEGGAPAWQRLYDDEAKNTPSRESKLWVQEKRHCDCLSGLSKRRRMAVKIAIAVVVLGSMVAIALGITAAVGGGVWSGDHQQERFG</sequence>
<keyword evidence="2" id="KW-1133">Transmembrane helix</keyword>
<evidence type="ECO:0000313" key="4">
    <source>
        <dbReference type="Proteomes" id="UP001610563"/>
    </source>
</evidence>
<name>A0ABR4GFK4_9EURO</name>
<dbReference type="Proteomes" id="UP001610563">
    <property type="component" value="Unassembled WGS sequence"/>
</dbReference>
<gene>
    <name evidence="3" type="ORF">BJX66DRAFT_334795</name>
</gene>
<evidence type="ECO:0000313" key="3">
    <source>
        <dbReference type="EMBL" id="KAL2797796.1"/>
    </source>
</evidence>
<proteinExistence type="predicted"/>
<feature type="region of interest" description="Disordered" evidence="1">
    <location>
        <begin position="92"/>
        <end position="116"/>
    </location>
</feature>
<keyword evidence="4" id="KW-1185">Reference proteome</keyword>
<evidence type="ECO:0000256" key="2">
    <source>
        <dbReference type="SAM" id="Phobius"/>
    </source>
</evidence>
<reference evidence="3 4" key="1">
    <citation type="submission" date="2024-07" db="EMBL/GenBank/DDBJ databases">
        <title>Section-level genome sequencing and comparative genomics of Aspergillus sections Usti and Cavernicolus.</title>
        <authorList>
            <consortium name="Lawrence Berkeley National Laboratory"/>
            <person name="Nybo J.L."/>
            <person name="Vesth T.C."/>
            <person name="Theobald S."/>
            <person name="Frisvad J.C."/>
            <person name="Larsen T.O."/>
            <person name="Kjaerboelling I."/>
            <person name="Rothschild-Mancinelli K."/>
            <person name="Lyhne E.K."/>
            <person name="Kogle M.E."/>
            <person name="Barry K."/>
            <person name="Clum A."/>
            <person name="Na H."/>
            <person name="Ledsgaard L."/>
            <person name="Lin J."/>
            <person name="Lipzen A."/>
            <person name="Kuo A."/>
            <person name="Riley R."/>
            <person name="Mondo S."/>
            <person name="Labutti K."/>
            <person name="Haridas S."/>
            <person name="Pangalinan J."/>
            <person name="Salamov A.A."/>
            <person name="Simmons B.A."/>
            <person name="Magnuson J.K."/>
            <person name="Chen J."/>
            <person name="Drula E."/>
            <person name="Henrissat B."/>
            <person name="Wiebenga A."/>
            <person name="Lubbers R.J."/>
            <person name="Gomes A.C."/>
            <person name="Makela M.R."/>
            <person name="Stajich J."/>
            <person name="Grigoriev I.V."/>
            <person name="Mortensen U.H."/>
            <person name="De Vries R.P."/>
            <person name="Baker S.E."/>
            <person name="Andersen M.R."/>
        </authorList>
    </citation>
    <scope>NUCLEOTIDE SEQUENCE [LARGE SCALE GENOMIC DNA]</scope>
    <source>
        <strain evidence="3 4">CBS 209.92</strain>
    </source>
</reference>
<feature type="transmembrane region" description="Helical" evidence="2">
    <location>
        <begin position="168"/>
        <end position="194"/>
    </location>
</feature>
<feature type="region of interest" description="Disordered" evidence="1">
    <location>
        <begin position="1"/>
        <end position="27"/>
    </location>
</feature>
<accession>A0ABR4GFK4</accession>